<dbReference type="Proteomes" id="UP000613177">
    <property type="component" value="Unassembled WGS sequence"/>
</dbReference>
<dbReference type="InterPro" id="IPR036047">
    <property type="entry name" value="F-box-like_dom_sf"/>
</dbReference>
<keyword evidence="1" id="KW-0732">Signal</keyword>
<dbReference type="SUPFAM" id="SSF81383">
    <property type="entry name" value="F-box domain"/>
    <property type="match status" value="1"/>
</dbReference>
<feature type="signal peptide" evidence="1">
    <location>
        <begin position="1"/>
        <end position="19"/>
    </location>
</feature>
<reference evidence="3" key="1">
    <citation type="submission" date="2021-01" db="EMBL/GenBank/DDBJ databases">
        <title>Metabolic potential, ecology and presence of endohyphal bacteria is reflected in genomic diversity of Mucoromycotina.</title>
        <authorList>
            <person name="Muszewska A."/>
            <person name="Okrasinska A."/>
            <person name="Steczkiewicz K."/>
            <person name="Drgas O."/>
            <person name="Orlowska M."/>
            <person name="Perlinska-Lenart U."/>
            <person name="Aleksandrzak-Piekarczyk T."/>
            <person name="Szatraj K."/>
            <person name="Zielenkiewicz U."/>
            <person name="Pilsyk S."/>
            <person name="Malc E."/>
            <person name="Mieczkowski P."/>
            <person name="Kruszewska J.S."/>
            <person name="Biernat P."/>
            <person name="Pawlowska J."/>
        </authorList>
    </citation>
    <scope>NUCLEOTIDE SEQUENCE</scope>
    <source>
        <strain evidence="3">WA0000018081</strain>
    </source>
</reference>
<keyword evidence="4" id="KW-1185">Reference proteome</keyword>
<evidence type="ECO:0000259" key="2">
    <source>
        <dbReference type="PROSITE" id="PS50181"/>
    </source>
</evidence>
<evidence type="ECO:0000313" key="4">
    <source>
        <dbReference type="Proteomes" id="UP000613177"/>
    </source>
</evidence>
<proteinExistence type="predicted"/>
<protein>
    <recommendedName>
        <fullName evidence="2">F-box domain-containing protein</fullName>
    </recommendedName>
</protein>
<accession>A0A8H7SSZ3</accession>
<evidence type="ECO:0000256" key="1">
    <source>
        <dbReference type="SAM" id="SignalP"/>
    </source>
</evidence>
<feature type="chain" id="PRO_5034431805" description="F-box domain-containing protein" evidence="1">
    <location>
        <begin position="20"/>
        <end position="538"/>
    </location>
</feature>
<dbReference type="SMART" id="SM00256">
    <property type="entry name" value="FBOX"/>
    <property type="match status" value="1"/>
</dbReference>
<sequence length="538" mass="63221">MIQLPFELLQLIFIQLTNQDLLQCQLTCKRWNQVSAELFYSNIKMKNTHRYYEYTCTIKNSPRLARFLKYVDIGYTLGNQLGETYDLNDLLSTVVENCPNLLELRGIEPNYSFWTRLTYAANQGQLLRLRRLPKPTNNCIESYIYTALSFKKTLNSLVLCGQQGYYSLRKFNYATSYQIIFNSIKEFSNLQDLVVGHYTDQLLSYWDAWIDNCHYLKSLTVSLFYTTQRELIRKPDREPNKSILQRSDIQKLDCHWEIIKCDEQLKYIIHKFPKLQDLKVVFDPHLENDQKRISNYLSSSVMVEFLQYASTIPKINIGFDINKEYVIDIFTRPKKLATSFETVLIEYSDNDQNQDKWTCHLLDKSFEVEFVLNETITELPHVSFLSKVGNRIRSLTIDYRYDRWDPPEFAAYNNICGDSWVYQALQLCPQLQEFTMRDPVELADQTDITFQHVELKSFSVSEVEMDSSLEFLERLSSNAPNLGELHLTYTEESIITYHQVVRINMPFTSFSIVTWNCFDLENDLRQTNVQATVGASLL</sequence>
<comment type="caution">
    <text evidence="3">The sequence shown here is derived from an EMBL/GenBank/DDBJ whole genome shotgun (WGS) entry which is preliminary data.</text>
</comment>
<dbReference type="EMBL" id="JAEPRE010000047">
    <property type="protein sequence ID" value="KAG2234707.1"/>
    <property type="molecule type" value="Genomic_DNA"/>
</dbReference>
<gene>
    <name evidence="3" type="ORF">INT48_004145</name>
</gene>
<dbReference type="InterPro" id="IPR001810">
    <property type="entry name" value="F-box_dom"/>
</dbReference>
<dbReference type="InterPro" id="IPR032675">
    <property type="entry name" value="LRR_dom_sf"/>
</dbReference>
<organism evidence="3 4">
    <name type="scientific">Thamnidium elegans</name>
    <dbReference type="NCBI Taxonomy" id="101142"/>
    <lineage>
        <taxon>Eukaryota</taxon>
        <taxon>Fungi</taxon>
        <taxon>Fungi incertae sedis</taxon>
        <taxon>Mucoromycota</taxon>
        <taxon>Mucoromycotina</taxon>
        <taxon>Mucoromycetes</taxon>
        <taxon>Mucorales</taxon>
        <taxon>Mucorineae</taxon>
        <taxon>Mucoraceae</taxon>
        <taxon>Thamnidium</taxon>
    </lineage>
</organism>
<feature type="domain" description="F-box" evidence="2">
    <location>
        <begin position="1"/>
        <end position="43"/>
    </location>
</feature>
<name>A0A8H7SSZ3_9FUNG</name>
<dbReference type="Gene3D" id="3.80.10.10">
    <property type="entry name" value="Ribonuclease Inhibitor"/>
    <property type="match status" value="1"/>
</dbReference>
<dbReference type="PROSITE" id="PS50181">
    <property type="entry name" value="FBOX"/>
    <property type="match status" value="1"/>
</dbReference>
<dbReference type="CDD" id="cd09917">
    <property type="entry name" value="F-box_SF"/>
    <property type="match status" value="1"/>
</dbReference>
<dbReference type="AlphaFoldDB" id="A0A8H7SSZ3"/>
<evidence type="ECO:0000313" key="3">
    <source>
        <dbReference type="EMBL" id="KAG2234707.1"/>
    </source>
</evidence>
<dbReference type="Pfam" id="PF12937">
    <property type="entry name" value="F-box-like"/>
    <property type="match status" value="1"/>
</dbReference>